<comment type="caution">
    <text evidence="3">The sequence shown here is derived from an EMBL/GenBank/DDBJ whole genome shotgun (WGS) entry which is preliminary data.</text>
</comment>
<evidence type="ECO:0000313" key="4">
    <source>
        <dbReference type="Proteomes" id="UP001157160"/>
    </source>
</evidence>
<keyword evidence="4" id="KW-1185">Reference proteome</keyword>
<sequence>MNRKQWIAVGSASVLGLGIFSTGAVATASTLRFDDVPGQRLDLEGVQPAGASTPATGERPASASGPSASPTTEPTDPAATQVPSVVEPEPAPAQPAPAQPAPAQPAPAQPAPAPAPQHVSADSPVTAASPASAD</sequence>
<dbReference type="Proteomes" id="UP001157160">
    <property type="component" value="Unassembled WGS sequence"/>
</dbReference>
<dbReference type="EMBL" id="BSUL01000001">
    <property type="protein sequence ID" value="GMA26991.1"/>
    <property type="molecule type" value="Genomic_DNA"/>
</dbReference>
<proteinExistence type="predicted"/>
<dbReference type="RefSeq" id="WP_284229199.1">
    <property type="nucleotide sequence ID" value="NZ_BSUL01000001.1"/>
</dbReference>
<feature type="signal peptide" evidence="2">
    <location>
        <begin position="1"/>
        <end position="26"/>
    </location>
</feature>
<protein>
    <submittedName>
        <fullName evidence="3">Uncharacterized protein</fullName>
    </submittedName>
</protein>
<feature type="compositionally biased region" description="Pro residues" evidence="1">
    <location>
        <begin position="89"/>
        <end position="115"/>
    </location>
</feature>
<gene>
    <name evidence="3" type="ORF">GCM10025874_02440</name>
</gene>
<feature type="compositionally biased region" description="Low complexity" evidence="1">
    <location>
        <begin position="60"/>
        <end position="75"/>
    </location>
</feature>
<evidence type="ECO:0000256" key="1">
    <source>
        <dbReference type="SAM" id="MobiDB-lite"/>
    </source>
</evidence>
<feature type="compositionally biased region" description="Basic and acidic residues" evidence="1">
    <location>
        <begin position="34"/>
        <end position="43"/>
    </location>
</feature>
<name>A0AA37UL21_9MICO</name>
<organism evidence="3 4">
    <name type="scientific">Arenivirga flava</name>
    <dbReference type="NCBI Taxonomy" id="1930060"/>
    <lineage>
        <taxon>Bacteria</taxon>
        <taxon>Bacillati</taxon>
        <taxon>Actinomycetota</taxon>
        <taxon>Actinomycetes</taxon>
        <taxon>Micrococcales</taxon>
        <taxon>Microbacteriaceae</taxon>
        <taxon>Arenivirga</taxon>
    </lineage>
</organism>
<feature type="chain" id="PRO_5041408354" evidence="2">
    <location>
        <begin position="27"/>
        <end position="134"/>
    </location>
</feature>
<evidence type="ECO:0000256" key="2">
    <source>
        <dbReference type="SAM" id="SignalP"/>
    </source>
</evidence>
<accession>A0AA37UL21</accession>
<feature type="region of interest" description="Disordered" evidence="1">
    <location>
        <begin position="34"/>
        <end position="134"/>
    </location>
</feature>
<reference evidence="3 4" key="1">
    <citation type="journal article" date="2014" name="Int. J. Syst. Evol. Microbiol.">
        <title>Complete genome sequence of Corynebacterium casei LMG S-19264T (=DSM 44701T), isolated from a smear-ripened cheese.</title>
        <authorList>
            <consortium name="US DOE Joint Genome Institute (JGI-PGF)"/>
            <person name="Walter F."/>
            <person name="Albersmeier A."/>
            <person name="Kalinowski J."/>
            <person name="Ruckert C."/>
        </authorList>
    </citation>
    <scope>NUCLEOTIDE SEQUENCE [LARGE SCALE GENOMIC DNA]</scope>
    <source>
        <strain evidence="3 4">NBRC 112289</strain>
    </source>
</reference>
<keyword evidence="2" id="KW-0732">Signal</keyword>
<dbReference type="AlphaFoldDB" id="A0AA37UL21"/>
<evidence type="ECO:0000313" key="3">
    <source>
        <dbReference type="EMBL" id="GMA26991.1"/>
    </source>
</evidence>